<dbReference type="SUPFAM" id="SSF51905">
    <property type="entry name" value="FAD/NAD(P)-binding domain"/>
    <property type="match status" value="1"/>
</dbReference>
<dbReference type="SUPFAM" id="SSF101790">
    <property type="entry name" value="Aminomethyltransferase beta-barrel domain"/>
    <property type="match status" value="1"/>
</dbReference>
<keyword evidence="3" id="KW-1133">Transmembrane helix</keyword>
<dbReference type="Pfam" id="PF16350">
    <property type="entry name" value="FAO_M"/>
    <property type="match status" value="1"/>
</dbReference>
<dbReference type="InterPro" id="IPR036188">
    <property type="entry name" value="FAD/NAD-bd_sf"/>
</dbReference>
<dbReference type="Pfam" id="PF01571">
    <property type="entry name" value="GCV_T"/>
    <property type="match status" value="1"/>
</dbReference>
<feature type="domain" description="FAD dependent oxidoreductase" evidence="4">
    <location>
        <begin position="7"/>
        <end position="365"/>
    </location>
</feature>
<organism evidence="8 9">
    <name type="scientific">Mesorhizobium ciceri</name>
    <dbReference type="NCBI Taxonomy" id="39645"/>
    <lineage>
        <taxon>Bacteria</taxon>
        <taxon>Pseudomonadati</taxon>
        <taxon>Pseudomonadota</taxon>
        <taxon>Alphaproteobacteria</taxon>
        <taxon>Hyphomicrobiales</taxon>
        <taxon>Phyllobacteriaceae</taxon>
        <taxon>Mesorhizobium</taxon>
    </lineage>
</organism>
<dbReference type="GO" id="GO:0016491">
    <property type="term" value="F:oxidoreductase activity"/>
    <property type="evidence" value="ECO:0007669"/>
    <property type="project" value="UniProtKB-KW"/>
</dbReference>
<dbReference type="InterPro" id="IPR006222">
    <property type="entry name" value="GCVT_N"/>
</dbReference>
<dbReference type="Gene3D" id="3.30.1360.120">
    <property type="entry name" value="Probable tRNA modification gtpase trme, domain 1"/>
    <property type="match status" value="1"/>
</dbReference>
<dbReference type="InterPro" id="IPR032503">
    <property type="entry name" value="FAO_M"/>
</dbReference>
<evidence type="ECO:0000259" key="4">
    <source>
        <dbReference type="Pfam" id="PF01266"/>
    </source>
</evidence>
<feature type="domain" description="Aminomethyltransferase C-terminal" evidence="6">
    <location>
        <begin position="716"/>
        <end position="795"/>
    </location>
</feature>
<feature type="domain" description="GCVT N-terminal" evidence="5">
    <location>
        <begin position="426"/>
        <end position="697"/>
    </location>
</feature>
<evidence type="ECO:0000259" key="5">
    <source>
        <dbReference type="Pfam" id="PF01571"/>
    </source>
</evidence>
<feature type="domain" description="FAD dependent oxidoreductase central" evidence="7">
    <location>
        <begin position="368"/>
        <end position="422"/>
    </location>
</feature>
<dbReference type="Gene3D" id="3.30.9.10">
    <property type="entry name" value="D-Amino Acid Oxidase, subunit A, domain 2"/>
    <property type="match status" value="1"/>
</dbReference>
<dbReference type="AlphaFoldDB" id="A0AB38TAV9"/>
<sequence>MKSQYRAIVIGGGVVGASVLYHLAKFGWSDVALIEREVLTAGSSWHAAGGFHALNADPNIAALQAYTIDLLSEVEKESGQSIGMHMTGGISVASAPERWEWLKASYRIFQTMGIDDVHLVGVDEIKQRCPILNTDGMLGGLYAAREGHIDPSGVVHAYAKAARLRGADIIEHNRVLALNRRADGGWDVVTEKGTVIAEHVVNAGGLWAKQVGRMAGIDLPVSPMEHHYLVTEALPEIQALDKELPLIVDLEGFTYMRQEQKGLLLGIYEINHKHWNMDGAPWDYGIELIQEDTDRIADELALGFSRYPCLENAGIKRWVNGAFTFSPDGNPLVGPVRGVPNYWVACGVMAGFLQGGGVGKSLAEWMIHGEPEADVYGMDIARYGDFASNREYIRQTTGQFYSRRFVMSYPNEQLPAGRALKTAGAHDAMDAAGARWGNSWGMEVPLYFAPHGFVETPTLKRSNAFDIVAQECRKVREGVGLLDITAFSRYEIAGPQAEAWLDRLLACALPKPGRAKLAPMLGENGKLKGDLTVFNWGDGSWWIMGSYYLRQWHMRWFEQHMSDGVTVRDISDAVVGFSLAGPNARMLLERLTHQDVSHEAFGFLACKTLDVGLVRAKVGRLSVIGELGYEIHCQANEHAGLRRALLAAGSDLSVTEYGFGAVNSLRLEKSFGIWSREFTQDYTPDETGMDRWIAFDKGDFIGREAARKELKASSRRTLVTLEIDAVDADASGYEPVWYRGKLAGFVTSGGYGHTVGKSLAMALVEREVADIDTQLTTHIVGVERGARVIASSPYDPLGKAMRARPIEPVTAVRKTMR</sequence>
<dbReference type="InterPro" id="IPR006076">
    <property type="entry name" value="FAD-dep_OxRdtase"/>
</dbReference>
<dbReference type="RefSeq" id="WP_024501868.1">
    <property type="nucleotide sequence ID" value="NZ_CP088147.1"/>
</dbReference>
<accession>A0AB38TAV9</accession>
<dbReference type="PANTHER" id="PTHR43757">
    <property type="entry name" value="AMINOMETHYLTRANSFERASE"/>
    <property type="match status" value="1"/>
</dbReference>
<dbReference type="Gene3D" id="3.30.70.1400">
    <property type="entry name" value="Aminomethyltransferase beta-barrel domains"/>
    <property type="match status" value="1"/>
</dbReference>
<keyword evidence="3" id="KW-0812">Transmembrane</keyword>
<dbReference type="InterPro" id="IPR028896">
    <property type="entry name" value="GcvT/YgfZ/DmdA"/>
</dbReference>
<dbReference type="Pfam" id="PF01266">
    <property type="entry name" value="DAO"/>
    <property type="match status" value="1"/>
</dbReference>
<dbReference type="Gene3D" id="3.50.50.60">
    <property type="entry name" value="FAD/NAD(P)-binding domain"/>
    <property type="match status" value="1"/>
</dbReference>
<dbReference type="PANTHER" id="PTHR43757:SF2">
    <property type="entry name" value="AMINOMETHYLTRANSFERASE, MITOCHONDRIAL"/>
    <property type="match status" value="1"/>
</dbReference>
<dbReference type="Pfam" id="PF08669">
    <property type="entry name" value="GCV_T_C"/>
    <property type="match status" value="1"/>
</dbReference>
<feature type="transmembrane region" description="Helical" evidence="3">
    <location>
        <begin position="7"/>
        <end position="24"/>
    </location>
</feature>
<dbReference type="InterPro" id="IPR027266">
    <property type="entry name" value="TrmE/GcvT-like"/>
</dbReference>
<dbReference type="SUPFAM" id="SSF54373">
    <property type="entry name" value="FAD-linked reductases, C-terminal domain"/>
    <property type="match status" value="1"/>
</dbReference>
<proteinExistence type="inferred from homology"/>
<gene>
    <name evidence="8" type="ORF">LRP29_01400</name>
</gene>
<keyword evidence="3" id="KW-0472">Membrane</keyword>
<evidence type="ECO:0000313" key="9">
    <source>
        <dbReference type="Proteomes" id="UP001060070"/>
    </source>
</evidence>
<dbReference type="EMBL" id="CP088147">
    <property type="protein sequence ID" value="UTU52141.1"/>
    <property type="molecule type" value="Genomic_DNA"/>
</dbReference>
<keyword evidence="9" id="KW-1185">Reference proteome</keyword>
<dbReference type="InterPro" id="IPR029043">
    <property type="entry name" value="GcvT/YgfZ_C"/>
</dbReference>
<evidence type="ECO:0000259" key="6">
    <source>
        <dbReference type="Pfam" id="PF08669"/>
    </source>
</evidence>
<keyword evidence="2" id="KW-0560">Oxidoreductase</keyword>
<dbReference type="InterPro" id="IPR013977">
    <property type="entry name" value="GcvT_C"/>
</dbReference>
<evidence type="ECO:0000256" key="2">
    <source>
        <dbReference type="ARBA" id="ARBA00023002"/>
    </source>
</evidence>
<evidence type="ECO:0000313" key="8">
    <source>
        <dbReference type="EMBL" id="UTU52141.1"/>
    </source>
</evidence>
<reference evidence="8 9" key="1">
    <citation type="journal article" date="2022" name="Microbiol. Resour. Announc.">
        <title>Complete Genome Sequence of Mesorhizobium ciceri Strain R30, a Rhizobium Used as a Commercial Inoculant for Chickpea in Argentina.</title>
        <authorList>
            <person name="Foresto E."/>
            <person name="Revale S."/>
            <person name="Primo E."/>
            <person name="Nievas F."/>
            <person name="Carezzano E."/>
            <person name="Puente M."/>
            <person name="Alzari P."/>
            <person name="Mart M."/>
            <person name="Ben-Assaya M."/>
            <person name="Mornico D."/>
            <person name="Santoro M."/>
            <person name="Mart F."/>
            <person name="Giordano W."/>
            <person name="Bogino P."/>
        </authorList>
    </citation>
    <scope>NUCLEOTIDE SEQUENCE [LARGE SCALE GENOMIC DNA]</scope>
    <source>
        <strain evidence="8 9">R30</strain>
    </source>
</reference>
<comment type="similarity">
    <text evidence="1">Belongs to the GcvT family.</text>
</comment>
<name>A0AB38TAV9_9HYPH</name>
<evidence type="ECO:0000259" key="7">
    <source>
        <dbReference type="Pfam" id="PF16350"/>
    </source>
</evidence>
<dbReference type="Gene3D" id="2.40.30.110">
    <property type="entry name" value="Aminomethyltransferase beta-barrel domains"/>
    <property type="match status" value="1"/>
</dbReference>
<evidence type="ECO:0000256" key="3">
    <source>
        <dbReference type="SAM" id="Phobius"/>
    </source>
</evidence>
<evidence type="ECO:0000256" key="1">
    <source>
        <dbReference type="ARBA" id="ARBA00008609"/>
    </source>
</evidence>
<dbReference type="SUPFAM" id="SSF103025">
    <property type="entry name" value="Folate-binding domain"/>
    <property type="match status" value="1"/>
</dbReference>
<protein>
    <submittedName>
        <fullName evidence="8">FAD-dependent oxidoreductase</fullName>
    </submittedName>
</protein>
<dbReference type="Proteomes" id="UP001060070">
    <property type="component" value="Chromosome"/>
</dbReference>